<dbReference type="InterPro" id="IPR025424">
    <property type="entry name" value="YrhK_domain"/>
</dbReference>
<feature type="domain" description="YrhK" evidence="2">
    <location>
        <begin position="33"/>
        <end position="87"/>
    </location>
</feature>
<evidence type="ECO:0000259" key="2">
    <source>
        <dbReference type="Pfam" id="PF14145"/>
    </source>
</evidence>
<organism evidence="3">
    <name type="scientific">Marinomonas sp. (strain MWYL1)</name>
    <dbReference type="NCBI Taxonomy" id="400668"/>
    <lineage>
        <taxon>Bacteria</taxon>
        <taxon>Pseudomonadati</taxon>
        <taxon>Pseudomonadota</taxon>
        <taxon>Gammaproteobacteria</taxon>
        <taxon>Oceanospirillales</taxon>
        <taxon>Oceanospirillaceae</taxon>
        <taxon>Marinomonas</taxon>
    </lineage>
</organism>
<dbReference type="AlphaFoldDB" id="A6VWH7"/>
<feature type="transmembrane region" description="Helical" evidence="1">
    <location>
        <begin position="78"/>
        <end position="97"/>
    </location>
</feature>
<keyword evidence="1" id="KW-1133">Transmembrane helix</keyword>
<dbReference type="KEGG" id="mmw:Mmwyl1_1882"/>
<protein>
    <recommendedName>
        <fullName evidence="2">YrhK domain-containing protein</fullName>
    </recommendedName>
</protein>
<reference evidence="3" key="1">
    <citation type="submission" date="2007-06" db="EMBL/GenBank/DDBJ databases">
        <title>Complete sequence of Marinomonas sp. MWYL1.</title>
        <authorList>
            <consortium name="US DOE Joint Genome Institute"/>
            <person name="Copeland A."/>
            <person name="Lucas S."/>
            <person name="Lapidus A."/>
            <person name="Barry K."/>
            <person name="Glavina del Rio T."/>
            <person name="Dalin E."/>
            <person name="Tice H."/>
            <person name="Pitluck S."/>
            <person name="Kiss H."/>
            <person name="Brettin T."/>
            <person name="Bruce D."/>
            <person name="Detter J.C."/>
            <person name="Han C."/>
            <person name="Schmutz J."/>
            <person name="Larimer F."/>
            <person name="Land M."/>
            <person name="Hauser L."/>
            <person name="Kyrpides N."/>
            <person name="Kim E."/>
            <person name="Johnston A.W.B."/>
            <person name="Todd J.D."/>
            <person name="Rogers R."/>
            <person name="Wexler M."/>
            <person name="Bond P.L."/>
            <person name="Li Y."/>
            <person name="Richardson P."/>
        </authorList>
    </citation>
    <scope>NUCLEOTIDE SEQUENCE [LARGE SCALE GENOMIC DNA]</scope>
    <source>
        <strain evidence="3">MWYL1</strain>
    </source>
</reference>
<evidence type="ECO:0000313" key="3">
    <source>
        <dbReference type="EMBL" id="ABR70806.1"/>
    </source>
</evidence>
<accession>A6VWH7</accession>
<dbReference type="HOGENOM" id="CLU_177072_1_0_6"/>
<dbReference type="OrthoDB" id="5519470at2"/>
<proteinExistence type="predicted"/>
<keyword evidence="1" id="KW-0812">Transmembrane</keyword>
<evidence type="ECO:0000256" key="1">
    <source>
        <dbReference type="SAM" id="Phobius"/>
    </source>
</evidence>
<feature type="transmembrane region" description="Helical" evidence="1">
    <location>
        <begin position="37"/>
        <end position="58"/>
    </location>
</feature>
<sequence length="102" mass="11436">MIFLKLITGVKVIKANGRELDIDIGNQHIVVQRRYEALGAFNDLMIAVWFLIGSFFFLNDSLVESGTWLFVVGSAQLIIKPIIKLISLVHVGILHNISLKQC</sequence>
<dbReference type="eggNOG" id="ENOG5032ZWE">
    <property type="taxonomic scope" value="Bacteria"/>
</dbReference>
<dbReference type="Pfam" id="PF14145">
    <property type="entry name" value="YrhK"/>
    <property type="match status" value="1"/>
</dbReference>
<dbReference type="EMBL" id="CP000749">
    <property type="protein sequence ID" value="ABR70806.1"/>
    <property type="molecule type" value="Genomic_DNA"/>
</dbReference>
<gene>
    <name evidence="3" type="ordered locus">Mmwyl1_1882</name>
</gene>
<keyword evidence="1" id="KW-0472">Membrane</keyword>
<name>A6VWH7_MARMS</name>